<dbReference type="InterPro" id="IPR000510">
    <property type="entry name" value="Nase/OxRdtase_comp1"/>
</dbReference>
<gene>
    <name evidence="2" type="ORF">SAMN05216508_101176</name>
</gene>
<dbReference type="SUPFAM" id="SSF53807">
    <property type="entry name" value="Helical backbone' metal receptor"/>
    <property type="match status" value="1"/>
</dbReference>
<evidence type="ECO:0000259" key="1">
    <source>
        <dbReference type="Pfam" id="PF00148"/>
    </source>
</evidence>
<keyword evidence="3" id="KW-1185">Reference proteome</keyword>
<dbReference type="STRING" id="155865.SAMN05216515_10533"/>
<evidence type="ECO:0000313" key="2">
    <source>
        <dbReference type="EMBL" id="SFU29931.1"/>
    </source>
</evidence>
<proteinExistence type="predicted"/>
<reference evidence="2 3" key="1">
    <citation type="submission" date="2016-10" db="EMBL/GenBank/DDBJ databases">
        <authorList>
            <person name="de Groot N.N."/>
        </authorList>
    </citation>
    <scope>NUCLEOTIDE SEQUENCE [LARGE SCALE GENOMIC DNA]</scope>
    <source>
        <strain evidence="2 3">KHGC13</strain>
    </source>
</reference>
<dbReference type="OrthoDB" id="4959at2"/>
<organism evidence="2 3">
    <name type="scientific">Eubacterium pyruvativorans</name>
    <dbReference type="NCBI Taxonomy" id="155865"/>
    <lineage>
        <taxon>Bacteria</taxon>
        <taxon>Bacillati</taxon>
        <taxon>Bacillota</taxon>
        <taxon>Clostridia</taxon>
        <taxon>Eubacteriales</taxon>
        <taxon>Eubacteriaceae</taxon>
        <taxon>Eubacterium</taxon>
    </lineage>
</organism>
<feature type="domain" description="Nitrogenase/oxidoreductase component 1" evidence="1">
    <location>
        <begin position="121"/>
        <end position="432"/>
    </location>
</feature>
<dbReference type="Proteomes" id="UP000198817">
    <property type="component" value="Unassembled WGS sequence"/>
</dbReference>
<dbReference type="GO" id="GO:0016491">
    <property type="term" value="F:oxidoreductase activity"/>
    <property type="evidence" value="ECO:0007669"/>
    <property type="project" value="InterPro"/>
</dbReference>
<dbReference type="Pfam" id="PF00148">
    <property type="entry name" value="Oxidored_nitro"/>
    <property type="match status" value="1"/>
</dbReference>
<dbReference type="RefSeq" id="WP_090469354.1">
    <property type="nucleotide sequence ID" value="NZ_FOWF01000005.1"/>
</dbReference>
<name>A0A1I7F158_9FIRM</name>
<accession>A0A1I7F158</accession>
<dbReference type="AlphaFoldDB" id="A0A1I7F158"/>
<protein>
    <submittedName>
        <fullName evidence="2">Nitrogenase component 1 type Oxidoreductase</fullName>
    </submittedName>
</protein>
<sequence>MIDKKEMYPDVPKIHVTKEGAEYPVSAIRFPKPFHIGLEYGPPARGTWTIAHSTMLIPELHQIFVCCACCLQGVVLTADELENGAQRYSQVTVTNENILKGDLEKMMIEGITDILNGMEKKPRCVEGFTSCIQHFLHIDVQVVYRELRRRFPDIDFIDGYMTPTLNRKFSPDVLGRRQLLRAVREQPRKRAVNFVVNYFPVDASSELVRMLRAGGYEIHDFGALSSYDEYQAMGASEANIYFLENAEPAALDLSKRMGQKAVYAPYSWDLTEIGRILRKTGAALSLDPDGPDMPDLDACRREAEERLVRLRETIGDIPIAVDSACTVRPLGLARLLLEHGFRVYAVYADEFNASEEKDWKILAEKWPELLIRPISHYKMRLLPRDDAFRLGGVLAIGQKAAYFTGTDHFVNMVENSGLYGYRGIVTLADWMEEAYRQKKDVKPIITVKAWGCRG</sequence>
<dbReference type="EMBL" id="FPBT01000001">
    <property type="protein sequence ID" value="SFU29931.1"/>
    <property type="molecule type" value="Genomic_DNA"/>
</dbReference>
<evidence type="ECO:0000313" key="3">
    <source>
        <dbReference type="Proteomes" id="UP000198817"/>
    </source>
</evidence>